<dbReference type="NCBIfam" id="NF003768">
    <property type="entry name" value="PRK05365.1"/>
    <property type="match status" value="1"/>
</dbReference>
<gene>
    <name evidence="2" type="ORF">AOC05_12140</name>
</gene>
<dbReference type="PANTHER" id="PTHR43543">
    <property type="entry name" value="MALONIC SEMIALDEHYDE REDUCTASE RUTE-RELATED"/>
    <property type="match status" value="1"/>
</dbReference>
<keyword evidence="3" id="KW-1185">Reference proteome</keyword>
<reference evidence="3" key="1">
    <citation type="submission" date="2015-09" db="EMBL/GenBank/DDBJ databases">
        <title>Complete genome of Arthrobacter alpinus strain R3.8.</title>
        <authorList>
            <person name="See-Too W.S."/>
            <person name="Chan K.G."/>
        </authorList>
    </citation>
    <scope>NUCLEOTIDE SEQUENCE [LARGE SCALE GENOMIC DNA]</scope>
    <source>
        <strain evidence="3">R3.8</strain>
    </source>
</reference>
<protein>
    <submittedName>
        <fullName evidence="2">Malonic semialdehyde reductase</fullName>
    </submittedName>
</protein>
<organism evidence="2 3">
    <name type="scientific">Arthrobacter alpinus</name>
    <dbReference type="NCBI Taxonomy" id="656366"/>
    <lineage>
        <taxon>Bacteria</taxon>
        <taxon>Bacillati</taxon>
        <taxon>Actinomycetota</taxon>
        <taxon>Actinomycetes</taxon>
        <taxon>Micrococcales</taxon>
        <taxon>Micrococcaceae</taxon>
        <taxon>Arthrobacter</taxon>
    </lineage>
</organism>
<dbReference type="Gene3D" id="3.40.109.10">
    <property type="entry name" value="NADH Oxidase"/>
    <property type="match status" value="1"/>
</dbReference>
<dbReference type="SUPFAM" id="SSF55469">
    <property type="entry name" value="FMN-dependent nitroreductase-like"/>
    <property type="match status" value="1"/>
</dbReference>
<dbReference type="PANTHER" id="PTHR43543:SF1">
    <property type="entry name" value="MALONIC SEMIALDEHYDE REDUCTASE RUTE-RELATED"/>
    <property type="match status" value="1"/>
</dbReference>
<feature type="domain" description="Nitroreductase" evidence="1">
    <location>
        <begin position="31"/>
        <end position="165"/>
    </location>
</feature>
<dbReference type="PATRIC" id="fig|656366.3.peg.2624"/>
<proteinExistence type="predicted"/>
<sequence>MNVQDELILDAQATDVLFLEARTANSWADGEISEQTLQAIYALTRMAPTAMNTQPLRISWIRSAEARARLVAHMSEGNQAKTLTAPLVAVLSYDTDWHELMPTTAPHAAGMIPTFAANHALRQGMAANNAHIQAGFFIMAARAAGLAAGPMGGFDASGIDAEFNSGTQRKAFLVVNLGRPNGIVDRDRLHRLEFDAATQTL</sequence>
<name>A0A0M3UH43_9MICC</name>
<evidence type="ECO:0000313" key="3">
    <source>
        <dbReference type="Proteomes" id="UP000062833"/>
    </source>
</evidence>
<dbReference type="InterPro" id="IPR050461">
    <property type="entry name" value="Nitroreductase_HadB/RutE"/>
</dbReference>
<evidence type="ECO:0000313" key="2">
    <source>
        <dbReference type="EMBL" id="ALE94215.1"/>
    </source>
</evidence>
<dbReference type="GO" id="GO:0016491">
    <property type="term" value="F:oxidoreductase activity"/>
    <property type="evidence" value="ECO:0007669"/>
    <property type="project" value="InterPro"/>
</dbReference>
<dbReference type="KEGG" id="aaq:AOC05_12140"/>
<evidence type="ECO:0000259" key="1">
    <source>
        <dbReference type="Pfam" id="PF00881"/>
    </source>
</evidence>
<accession>A0A0M3UH43</accession>
<dbReference type="AlphaFoldDB" id="A0A0M3UH43"/>
<dbReference type="EMBL" id="CP012677">
    <property type="protein sequence ID" value="ALE94215.1"/>
    <property type="molecule type" value="Genomic_DNA"/>
</dbReference>
<dbReference type="InterPro" id="IPR000415">
    <property type="entry name" value="Nitroreductase-like"/>
</dbReference>
<dbReference type="Pfam" id="PF00881">
    <property type="entry name" value="Nitroreductase"/>
    <property type="match status" value="1"/>
</dbReference>
<dbReference type="Proteomes" id="UP000062833">
    <property type="component" value="Chromosome"/>
</dbReference>
<dbReference type="InterPro" id="IPR029479">
    <property type="entry name" value="Nitroreductase"/>
</dbReference>